<dbReference type="HOGENOM" id="CLU_2331827_0_0_5"/>
<dbReference type="EMBL" id="BX572605">
    <property type="protein sequence ID" value="CAE29303.1"/>
    <property type="molecule type" value="Genomic_DNA"/>
</dbReference>
<name>Q6N333_RHOPA</name>
<dbReference type="AlphaFoldDB" id="Q6N333"/>
<dbReference type="STRING" id="258594.RPA3862"/>
<proteinExistence type="predicted"/>
<organism evidence="1">
    <name type="scientific">Rhodopseudomonas palustris (strain ATCC BAA-98 / CGA009)</name>
    <dbReference type="NCBI Taxonomy" id="258594"/>
    <lineage>
        <taxon>Bacteria</taxon>
        <taxon>Pseudomonadati</taxon>
        <taxon>Pseudomonadota</taxon>
        <taxon>Alphaproteobacteria</taxon>
        <taxon>Hyphomicrobiales</taxon>
        <taxon>Nitrobacteraceae</taxon>
        <taxon>Rhodopseudomonas</taxon>
    </lineage>
</organism>
<protein>
    <submittedName>
        <fullName evidence="1">Uncharacterized protein</fullName>
    </submittedName>
</protein>
<evidence type="ECO:0000313" key="1">
    <source>
        <dbReference type="EMBL" id="CAE29303.1"/>
    </source>
</evidence>
<sequence length="98" mass="11077">MGPARRLTGRRELARRLFLFVAEQAAGAAVDEVHLRTRRAMQQLERSLCRASGVFLQPSLDLHPGPGTLIKHMRHWKAGSAFSSRKTTCRVRPSMRLI</sequence>
<gene>
    <name evidence="1" type="ordered locus">RPA3862</name>
</gene>
<reference evidence="1" key="1">
    <citation type="journal article" date="2004" name="Nat. Biotechnol.">
        <title>Complete genome sequence of the metabolically versatile photosynthetic bacterium Rhodopseudomonas palustris.</title>
        <authorList>
            <person name="Larimer F.W."/>
            <person name="Chain P."/>
            <person name="Hauser L."/>
            <person name="Lamerdin J."/>
            <person name="Malfatti S."/>
            <person name="Do L."/>
            <person name="Land M.L."/>
            <person name="Pelletier D.A."/>
            <person name="Beatty J.T."/>
            <person name="Lang A.S."/>
            <person name="Tabita F.R."/>
            <person name="Gibson J.L."/>
            <person name="Hanson T.E."/>
            <person name="Bobst C."/>
            <person name="Torres J.L."/>
            <person name="Peres C."/>
            <person name="Harrison F.H."/>
            <person name="Gibson J."/>
            <person name="Harwood C.S."/>
        </authorList>
    </citation>
    <scope>NUCLEOTIDE SEQUENCE [LARGE SCALE GENOMIC DNA]</scope>
    <source>
        <strain evidence="1">CGA009</strain>
    </source>
</reference>
<accession>Q6N333</accession>